<dbReference type="EMBL" id="KN831770">
    <property type="protein sequence ID" value="KIM47361.1"/>
    <property type="molecule type" value="Genomic_DNA"/>
</dbReference>
<accession>A0A0C3CU01</accession>
<name>A0A0C3CU01_HEBCY</name>
<feature type="non-terminal residue" evidence="1">
    <location>
        <position position="1"/>
    </location>
</feature>
<proteinExistence type="predicted"/>
<keyword evidence="2" id="KW-1185">Reference proteome</keyword>
<sequence length="60" mass="6704">CRSRESWCELAALVDMVSWMTLEAVVGCRGSKRGRGGFRERVINSVSAPPFGFEYYSANL</sequence>
<dbReference type="Proteomes" id="UP000053424">
    <property type="component" value="Unassembled WGS sequence"/>
</dbReference>
<dbReference type="HOGENOM" id="CLU_2948069_0_0_1"/>
<evidence type="ECO:0000313" key="2">
    <source>
        <dbReference type="Proteomes" id="UP000053424"/>
    </source>
</evidence>
<reference evidence="1 2" key="1">
    <citation type="submission" date="2014-04" db="EMBL/GenBank/DDBJ databases">
        <authorList>
            <consortium name="DOE Joint Genome Institute"/>
            <person name="Kuo A."/>
            <person name="Gay G."/>
            <person name="Dore J."/>
            <person name="Kohler A."/>
            <person name="Nagy L.G."/>
            <person name="Floudas D."/>
            <person name="Copeland A."/>
            <person name="Barry K.W."/>
            <person name="Cichocki N."/>
            <person name="Veneault-Fourrey C."/>
            <person name="LaButti K."/>
            <person name="Lindquist E.A."/>
            <person name="Lipzen A."/>
            <person name="Lundell T."/>
            <person name="Morin E."/>
            <person name="Murat C."/>
            <person name="Sun H."/>
            <person name="Tunlid A."/>
            <person name="Henrissat B."/>
            <person name="Grigoriev I.V."/>
            <person name="Hibbett D.S."/>
            <person name="Martin F."/>
            <person name="Nordberg H.P."/>
            <person name="Cantor M.N."/>
            <person name="Hua S.X."/>
        </authorList>
    </citation>
    <scope>NUCLEOTIDE SEQUENCE [LARGE SCALE GENOMIC DNA]</scope>
    <source>
        <strain evidence="2">h7</strain>
    </source>
</reference>
<protein>
    <submittedName>
        <fullName evidence="1">Uncharacterized protein</fullName>
    </submittedName>
</protein>
<gene>
    <name evidence="1" type="ORF">M413DRAFT_440792</name>
</gene>
<dbReference type="AlphaFoldDB" id="A0A0C3CU01"/>
<reference evidence="2" key="2">
    <citation type="submission" date="2015-01" db="EMBL/GenBank/DDBJ databases">
        <title>Evolutionary Origins and Diversification of the Mycorrhizal Mutualists.</title>
        <authorList>
            <consortium name="DOE Joint Genome Institute"/>
            <consortium name="Mycorrhizal Genomics Consortium"/>
            <person name="Kohler A."/>
            <person name="Kuo A."/>
            <person name="Nagy L.G."/>
            <person name="Floudas D."/>
            <person name="Copeland A."/>
            <person name="Barry K.W."/>
            <person name="Cichocki N."/>
            <person name="Veneault-Fourrey C."/>
            <person name="LaButti K."/>
            <person name="Lindquist E.A."/>
            <person name="Lipzen A."/>
            <person name="Lundell T."/>
            <person name="Morin E."/>
            <person name="Murat C."/>
            <person name="Riley R."/>
            <person name="Ohm R."/>
            <person name="Sun H."/>
            <person name="Tunlid A."/>
            <person name="Henrissat B."/>
            <person name="Grigoriev I.V."/>
            <person name="Hibbett D.S."/>
            <person name="Martin F."/>
        </authorList>
    </citation>
    <scope>NUCLEOTIDE SEQUENCE [LARGE SCALE GENOMIC DNA]</scope>
    <source>
        <strain evidence="2">h7</strain>
    </source>
</reference>
<organism evidence="1 2">
    <name type="scientific">Hebeloma cylindrosporum</name>
    <dbReference type="NCBI Taxonomy" id="76867"/>
    <lineage>
        <taxon>Eukaryota</taxon>
        <taxon>Fungi</taxon>
        <taxon>Dikarya</taxon>
        <taxon>Basidiomycota</taxon>
        <taxon>Agaricomycotina</taxon>
        <taxon>Agaricomycetes</taxon>
        <taxon>Agaricomycetidae</taxon>
        <taxon>Agaricales</taxon>
        <taxon>Agaricineae</taxon>
        <taxon>Hymenogastraceae</taxon>
        <taxon>Hebeloma</taxon>
    </lineage>
</organism>
<evidence type="ECO:0000313" key="1">
    <source>
        <dbReference type="EMBL" id="KIM47361.1"/>
    </source>
</evidence>